<feature type="signal peptide" evidence="1">
    <location>
        <begin position="1"/>
        <end position="23"/>
    </location>
</feature>
<dbReference type="Proteomes" id="UP000051587">
    <property type="component" value="Unassembled WGS sequence"/>
</dbReference>
<keyword evidence="1" id="KW-0732">Signal</keyword>
<keyword evidence="4" id="KW-1185">Reference proteome</keyword>
<evidence type="ECO:0000313" key="4">
    <source>
        <dbReference type="Proteomes" id="UP000051587"/>
    </source>
</evidence>
<feature type="domain" description="PepSY" evidence="2">
    <location>
        <begin position="35"/>
        <end position="76"/>
    </location>
</feature>
<dbReference type="RefSeq" id="WP_074646952.1">
    <property type="nucleotide sequence ID" value="NZ_CP051181.1"/>
</dbReference>
<protein>
    <recommendedName>
        <fullName evidence="2">PepSY domain-containing protein</fullName>
    </recommendedName>
</protein>
<sequence length="87" mass="9555">MKHAVNALGFGLVMTLSTLPVLASEGWVALTPEIRARIVEKLTNEGFEVRKIKVEDGSYEAYALKDGKKLEIYLDGALQVMTTKGDD</sequence>
<accession>A0A0P1FL99</accession>
<dbReference type="AlphaFoldDB" id="A0A0P1FL99"/>
<evidence type="ECO:0000259" key="2">
    <source>
        <dbReference type="Pfam" id="PF13670"/>
    </source>
</evidence>
<organism evidence="3 4">
    <name type="scientific">Thalassovita gelatinovora</name>
    <name type="common">Thalassobius gelatinovorus</name>
    <dbReference type="NCBI Taxonomy" id="53501"/>
    <lineage>
        <taxon>Bacteria</taxon>
        <taxon>Pseudomonadati</taxon>
        <taxon>Pseudomonadota</taxon>
        <taxon>Alphaproteobacteria</taxon>
        <taxon>Rhodobacterales</taxon>
        <taxon>Roseobacteraceae</taxon>
        <taxon>Thalassovita</taxon>
    </lineage>
</organism>
<reference evidence="3 4" key="1">
    <citation type="submission" date="2015-09" db="EMBL/GenBank/DDBJ databases">
        <authorList>
            <consortium name="Swine Surveillance"/>
        </authorList>
    </citation>
    <scope>NUCLEOTIDE SEQUENCE [LARGE SCALE GENOMIC DNA]</scope>
    <source>
        <strain evidence="3 4">CECT 4357</strain>
    </source>
</reference>
<proteinExistence type="predicted"/>
<dbReference type="OrthoDB" id="7850927at2"/>
<dbReference type="STRING" id="53501.SAMN04488043_106137"/>
<dbReference type="InterPro" id="IPR025711">
    <property type="entry name" value="PepSY"/>
</dbReference>
<dbReference type="EMBL" id="CYSA01000028">
    <property type="protein sequence ID" value="CUH68577.1"/>
    <property type="molecule type" value="Genomic_DNA"/>
</dbReference>
<gene>
    <name evidence="3" type="ORF">TG4357_03676</name>
</gene>
<name>A0A0P1FL99_THAGE</name>
<evidence type="ECO:0000313" key="3">
    <source>
        <dbReference type="EMBL" id="CUH68577.1"/>
    </source>
</evidence>
<feature type="chain" id="PRO_5006062683" description="PepSY domain-containing protein" evidence="1">
    <location>
        <begin position="24"/>
        <end position="87"/>
    </location>
</feature>
<dbReference type="Pfam" id="PF13670">
    <property type="entry name" value="PepSY_2"/>
    <property type="match status" value="1"/>
</dbReference>
<evidence type="ECO:0000256" key="1">
    <source>
        <dbReference type="SAM" id="SignalP"/>
    </source>
</evidence>